<dbReference type="GO" id="GO:0003684">
    <property type="term" value="F:damaged DNA binding"/>
    <property type="evidence" value="ECO:0007669"/>
    <property type="project" value="TreeGrafter"/>
</dbReference>
<feature type="region of interest" description="Disordered" evidence="4">
    <location>
        <begin position="177"/>
        <end position="257"/>
    </location>
</feature>
<dbReference type="RefSeq" id="XP_064671076.1">
    <property type="nucleotide sequence ID" value="XM_064818542.1"/>
</dbReference>
<evidence type="ECO:0000313" key="7">
    <source>
        <dbReference type="Proteomes" id="UP001302812"/>
    </source>
</evidence>
<dbReference type="GeneID" id="89942668"/>
<dbReference type="PANTHER" id="PTHR15107">
    <property type="entry name" value="RETINOBLASTOMA BINDING PROTEIN 8"/>
    <property type="match status" value="1"/>
</dbReference>
<comment type="subcellular location">
    <subcellularLocation>
        <location evidence="1">Nucleus</location>
    </subcellularLocation>
</comment>
<feature type="region of interest" description="Disordered" evidence="4">
    <location>
        <begin position="288"/>
        <end position="437"/>
    </location>
</feature>
<dbReference type="EMBL" id="MU853339">
    <property type="protein sequence ID" value="KAK4113506.1"/>
    <property type="molecule type" value="Genomic_DNA"/>
</dbReference>
<keyword evidence="2" id="KW-0227">DNA damage</keyword>
<dbReference type="InterPro" id="IPR013882">
    <property type="entry name" value="Ctp1_C"/>
</dbReference>
<dbReference type="GO" id="GO:0005634">
    <property type="term" value="C:nucleus"/>
    <property type="evidence" value="ECO:0007669"/>
    <property type="project" value="UniProtKB-SubCell"/>
</dbReference>
<evidence type="ECO:0000256" key="3">
    <source>
        <dbReference type="ARBA" id="ARBA00023242"/>
    </source>
</evidence>
<name>A0AAN6TG24_9PEZI</name>
<dbReference type="Proteomes" id="UP001302812">
    <property type="component" value="Unassembled WGS sequence"/>
</dbReference>
<feature type="compositionally biased region" description="Low complexity" evidence="4">
    <location>
        <begin position="393"/>
        <end position="402"/>
    </location>
</feature>
<keyword evidence="7" id="KW-1185">Reference proteome</keyword>
<accession>A0AAN6TG24</accession>
<feature type="compositionally biased region" description="Basic and acidic residues" evidence="4">
    <location>
        <begin position="346"/>
        <end position="356"/>
    </location>
</feature>
<gene>
    <name evidence="6" type="ORF">N656DRAFT_828578</name>
</gene>
<dbReference type="PANTHER" id="PTHR15107:SF0">
    <property type="entry name" value="DNA ENDONUCLEASE ACTIVATOR CTP1 C-TERMINAL DOMAIN-CONTAINING PROTEIN"/>
    <property type="match status" value="1"/>
</dbReference>
<feature type="compositionally biased region" description="Basic and acidic residues" evidence="4">
    <location>
        <begin position="177"/>
        <end position="186"/>
    </location>
</feature>
<comment type="caution">
    <text evidence="6">The sequence shown here is derived from an EMBL/GenBank/DDBJ whole genome shotgun (WGS) entry which is preliminary data.</text>
</comment>
<sequence>MDYWALEGRSKILTALEAVCDTVEKDLATVIRETYQSRHASLLEEIRQLRAVAARNDQLERENQSLVRELAQLRDKNPQQNAKSAQTGHNAQQAARPVLAEVSANRKAGVSTASSSSRAEKPDLGEMYSSLSKRYTALREQYEKTQRAARKYRDSQLKWVKYADSLEAKIKRLEKKLQHDEGDEGRLQAASSARKLLRDQPTDIASDGPRSNRIAPTLGLVPNAEPTPEPRPVDIRSAASTPAATGPETGHREDGVAVDEGTLSDMKREYDLPPLPPCMDAGRAVVIKQEPSSDGPIIVSERTLRKRKHNGDEPETRTPSRKIKREGNLSSDPVITGEAVTFSPHESIDLDGDREYMPTPRKQRPSERRASGDEEAPVQGVNGNSTALHRSRAPAANSAAETPAPPLGTHRDHSPASLLSPRKPARASAGSKPSIGLNWTLDGAIADVAEEAFESFLSPRPLQGGGDLPTHLPLERGRLHSLLNRNSPEQVASVLRTARYHRDSPESSTKACPDLRAKTVTPVPKHAQDKSGPTKGSRLRDRPLAELRAEEFKVNPKFNDGYKHAFTEVVRNKGERAELSGCIDPACCGKQFRALAESELGAGGPGVLSREADIKMVEDYLGNKSYLSMTLDQQQEVWLKAKTQDLANRYGRHRQRYARRPSPPGFWNPDFPSTQEIAKSKEEAEKIERSVVEERWREAMRGGGRWLFRDE</sequence>
<evidence type="ECO:0000256" key="1">
    <source>
        <dbReference type="ARBA" id="ARBA00004123"/>
    </source>
</evidence>
<reference evidence="6" key="2">
    <citation type="submission" date="2023-05" db="EMBL/GenBank/DDBJ databases">
        <authorList>
            <consortium name="Lawrence Berkeley National Laboratory"/>
            <person name="Steindorff A."/>
            <person name="Hensen N."/>
            <person name="Bonometti L."/>
            <person name="Westerberg I."/>
            <person name="Brannstrom I.O."/>
            <person name="Guillou S."/>
            <person name="Cros-Aarteil S."/>
            <person name="Calhoun S."/>
            <person name="Haridas S."/>
            <person name="Kuo A."/>
            <person name="Mondo S."/>
            <person name="Pangilinan J."/>
            <person name="Riley R."/>
            <person name="Labutti K."/>
            <person name="Andreopoulos B."/>
            <person name="Lipzen A."/>
            <person name="Chen C."/>
            <person name="Yanf M."/>
            <person name="Daum C."/>
            <person name="Ng V."/>
            <person name="Clum A."/>
            <person name="Ohm R."/>
            <person name="Martin F."/>
            <person name="Silar P."/>
            <person name="Natvig D."/>
            <person name="Lalanne C."/>
            <person name="Gautier V."/>
            <person name="Ament-Velasquez S.L."/>
            <person name="Kruys A."/>
            <person name="Hutchinson M.I."/>
            <person name="Powell A.J."/>
            <person name="Barry K."/>
            <person name="Miller A.N."/>
            <person name="Grigoriev I.V."/>
            <person name="Debuchy R."/>
            <person name="Gladieux P."/>
            <person name="Thoren M.H."/>
            <person name="Johannesson H."/>
        </authorList>
    </citation>
    <scope>NUCLEOTIDE SEQUENCE</scope>
    <source>
        <strain evidence="6">CBS 508.74</strain>
    </source>
</reference>
<evidence type="ECO:0000259" key="5">
    <source>
        <dbReference type="Pfam" id="PF08573"/>
    </source>
</evidence>
<feature type="region of interest" description="Disordered" evidence="4">
    <location>
        <begin position="519"/>
        <end position="540"/>
    </location>
</feature>
<feature type="compositionally biased region" description="Polar residues" evidence="4">
    <location>
        <begin position="78"/>
        <end position="93"/>
    </location>
</feature>
<reference evidence="6" key="1">
    <citation type="journal article" date="2023" name="Mol. Phylogenet. Evol.">
        <title>Genome-scale phylogeny and comparative genomics of the fungal order Sordariales.</title>
        <authorList>
            <person name="Hensen N."/>
            <person name="Bonometti L."/>
            <person name="Westerberg I."/>
            <person name="Brannstrom I.O."/>
            <person name="Guillou S."/>
            <person name="Cros-Aarteil S."/>
            <person name="Calhoun S."/>
            <person name="Haridas S."/>
            <person name="Kuo A."/>
            <person name="Mondo S."/>
            <person name="Pangilinan J."/>
            <person name="Riley R."/>
            <person name="LaButti K."/>
            <person name="Andreopoulos B."/>
            <person name="Lipzen A."/>
            <person name="Chen C."/>
            <person name="Yan M."/>
            <person name="Daum C."/>
            <person name="Ng V."/>
            <person name="Clum A."/>
            <person name="Steindorff A."/>
            <person name="Ohm R.A."/>
            <person name="Martin F."/>
            <person name="Silar P."/>
            <person name="Natvig D.O."/>
            <person name="Lalanne C."/>
            <person name="Gautier V."/>
            <person name="Ament-Velasquez S.L."/>
            <person name="Kruys A."/>
            <person name="Hutchinson M.I."/>
            <person name="Powell A.J."/>
            <person name="Barry K."/>
            <person name="Miller A.N."/>
            <person name="Grigoriev I.V."/>
            <person name="Debuchy R."/>
            <person name="Gladieux P."/>
            <person name="Hiltunen Thoren M."/>
            <person name="Johannesson H."/>
        </authorList>
    </citation>
    <scope>NUCLEOTIDE SEQUENCE</scope>
    <source>
        <strain evidence="6">CBS 508.74</strain>
    </source>
</reference>
<feature type="region of interest" description="Disordered" evidence="4">
    <location>
        <begin position="76"/>
        <end position="125"/>
    </location>
</feature>
<proteinExistence type="predicted"/>
<protein>
    <submittedName>
        <fullName evidence="6">SAE2-domain-containing protein</fullName>
    </submittedName>
</protein>
<dbReference type="AlphaFoldDB" id="A0AAN6TG24"/>
<organism evidence="6 7">
    <name type="scientific">Canariomyces notabilis</name>
    <dbReference type="NCBI Taxonomy" id="2074819"/>
    <lineage>
        <taxon>Eukaryota</taxon>
        <taxon>Fungi</taxon>
        <taxon>Dikarya</taxon>
        <taxon>Ascomycota</taxon>
        <taxon>Pezizomycotina</taxon>
        <taxon>Sordariomycetes</taxon>
        <taxon>Sordariomycetidae</taxon>
        <taxon>Sordariales</taxon>
        <taxon>Chaetomiaceae</taxon>
        <taxon>Canariomyces</taxon>
    </lineage>
</organism>
<evidence type="ECO:0000256" key="2">
    <source>
        <dbReference type="ARBA" id="ARBA00022763"/>
    </source>
</evidence>
<dbReference type="GO" id="GO:0010792">
    <property type="term" value="P:DNA double-strand break processing involved in repair via single-strand annealing"/>
    <property type="evidence" value="ECO:0007669"/>
    <property type="project" value="TreeGrafter"/>
</dbReference>
<evidence type="ECO:0000313" key="6">
    <source>
        <dbReference type="EMBL" id="KAK4113506.1"/>
    </source>
</evidence>
<dbReference type="InterPro" id="IPR033316">
    <property type="entry name" value="RBBP8-like"/>
</dbReference>
<keyword evidence="3" id="KW-0539">Nucleus</keyword>
<dbReference type="Pfam" id="PF08573">
    <property type="entry name" value="SAE2"/>
    <property type="match status" value="1"/>
</dbReference>
<evidence type="ECO:0000256" key="4">
    <source>
        <dbReference type="SAM" id="MobiDB-lite"/>
    </source>
</evidence>
<feature type="domain" description="DNA endonuclease activator Ctp1 C-terminal" evidence="5">
    <location>
        <begin position="565"/>
        <end position="676"/>
    </location>
</feature>